<evidence type="ECO:0000256" key="5">
    <source>
        <dbReference type="SAM" id="Phobius"/>
    </source>
</evidence>
<evidence type="ECO:0000256" key="4">
    <source>
        <dbReference type="ARBA" id="ARBA00023136"/>
    </source>
</evidence>
<comment type="caution">
    <text evidence="7">The sequence shown here is derived from an EMBL/GenBank/DDBJ whole genome shotgun (WGS) entry which is preliminary data.</text>
</comment>
<dbReference type="PANTHER" id="PTHR22911:SF6">
    <property type="entry name" value="SOLUTE CARRIER FAMILY 35 MEMBER G1"/>
    <property type="match status" value="1"/>
</dbReference>
<dbReference type="EMBL" id="QFOT01000068">
    <property type="protein sequence ID" value="PZP55464.1"/>
    <property type="molecule type" value="Genomic_DNA"/>
</dbReference>
<dbReference type="Proteomes" id="UP000249739">
    <property type="component" value="Unassembled WGS sequence"/>
</dbReference>
<evidence type="ECO:0000259" key="6">
    <source>
        <dbReference type="Pfam" id="PF00892"/>
    </source>
</evidence>
<feature type="transmembrane region" description="Helical" evidence="5">
    <location>
        <begin position="271"/>
        <end position="289"/>
    </location>
</feature>
<sequence>MIKKYSLQTQGILLALFAMLTFSINDGIFKYSLRAFPLETVIFIGYFFSLLFLGAYGYWQKISFLPAQKWKGIIAGLLFLAEQTLFVYALKHLPITELFIVVLCTPVFVLIMAHIFLKEHLRRQEIHAVILGFCGALIVTCAPLATDSDSSQSNYNALAWAAAFLNVVAGGTKILFLRKYCQEENAFSLSFISILAVTVFYLMIIKSNPIDMPGFDLMLLFFGGGIGAAGCIAYIRAFQKTKAALVSATQYSQIIWAVLMGIFIFEENLNFVAICGSALILMSGYFLYLREKV</sequence>
<feature type="transmembrane region" description="Helical" evidence="5">
    <location>
        <begin position="71"/>
        <end position="89"/>
    </location>
</feature>
<dbReference type="AlphaFoldDB" id="A0A2W5FM68"/>
<feature type="transmembrane region" description="Helical" evidence="5">
    <location>
        <begin position="244"/>
        <end position="265"/>
    </location>
</feature>
<feature type="transmembrane region" description="Helical" evidence="5">
    <location>
        <begin position="157"/>
        <end position="177"/>
    </location>
</feature>
<evidence type="ECO:0000313" key="8">
    <source>
        <dbReference type="Proteomes" id="UP000249739"/>
    </source>
</evidence>
<proteinExistence type="predicted"/>
<comment type="subcellular location">
    <subcellularLocation>
        <location evidence="1">Membrane</location>
        <topology evidence="1">Multi-pass membrane protein</topology>
    </subcellularLocation>
</comment>
<gene>
    <name evidence="7" type="ORF">DI586_06820</name>
</gene>
<feature type="transmembrane region" description="Helical" evidence="5">
    <location>
        <begin position="217"/>
        <end position="237"/>
    </location>
</feature>
<evidence type="ECO:0000256" key="2">
    <source>
        <dbReference type="ARBA" id="ARBA00022692"/>
    </source>
</evidence>
<feature type="transmembrane region" description="Helical" evidence="5">
    <location>
        <begin position="95"/>
        <end position="116"/>
    </location>
</feature>
<keyword evidence="4 5" id="KW-0472">Membrane</keyword>
<dbReference type="PANTHER" id="PTHR22911">
    <property type="entry name" value="ACYL-MALONYL CONDENSING ENZYME-RELATED"/>
    <property type="match status" value="1"/>
</dbReference>
<evidence type="ECO:0000256" key="3">
    <source>
        <dbReference type="ARBA" id="ARBA00022989"/>
    </source>
</evidence>
<organism evidence="7 8">
    <name type="scientific">Micavibrio aeruginosavorus</name>
    <dbReference type="NCBI Taxonomy" id="349221"/>
    <lineage>
        <taxon>Bacteria</taxon>
        <taxon>Pseudomonadati</taxon>
        <taxon>Bdellovibrionota</taxon>
        <taxon>Bdellovibrionia</taxon>
        <taxon>Bdellovibrionales</taxon>
        <taxon>Pseudobdellovibrionaceae</taxon>
        <taxon>Micavibrio</taxon>
    </lineage>
</organism>
<reference evidence="7 8" key="1">
    <citation type="submission" date="2017-08" db="EMBL/GenBank/DDBJ databases">
        <title>Infants hospitalized years apart are colonized by the same room-sourced microbial strains.</title>
        <authorList>
            <person name="Brooks B."/>
            <person name="Olm M.R."/>
            <person name="Firek B.A."/>
            <person name="Baker R."/>
            <person name="Thomas B.C."/>
            <person name="Morowitz M.J."/>
            <person name="Banfield J.F."/>
        </authorList>
    </citation>
    <scope>NUCLEOTIDE SEQUENCE [LARGE SCALE GENOMIC DNA]</scope>
    <source>
        <strain evidence="7">S2_006_000_R2_64</strain>
    </source>
</reference>
<feature type="transmembrane region" description="Helical" evidence="5">
    <location>
        <begin position="12"/>
        <end position="29"/>
    </location>
</feature>
<protein>
    <recommendedName>
        <fullName evidence="6">EamA domain-containing protein</fullName>
    </recommendedName>
</protein>
<feature type="transmembrane region" description="Helical" evidence="5">
    <location>
        <begin position="41"/>
        <end position="59"/>
    </location>
</feature>
<feature type="domain" description="EamA" evidence="6">
    <location>
        <begin position="10"/>
        <end position="140"/>
    </location>
</feature>
<keyword evidence="2 5" id="KW-0812">Transmembrane</keyword>
<feature type="transmembrane region" description="Helical" evidence="5">
    <location>
        <begin position="186"/>
        <end position="205"/>
    </location>
</feature>
<dbReference type="InterPro" id="IPR037185">
    <property type="entry name" value="EmrE-like"/>
</dbReference>
<dbReference type="SUPFAM" id="SSF103481">
    <property type="entry name" value="Multidrug resistance efflux transporter EmrE"/>
    <property type="match status" value="2"/>
</dbReference>
<evidence type="ECO:0000313" key="7">
    <source>
        <dbReference type="EMBL" id="PZP55464.1"/>
    </source>
</evidence>
<feature type="transmembrane region" description="Helical" evidence="5">
    <location>
        <begin position="128"/>
        <end position="145"/>
    </location>
</feature>
<name>A0A2W5FM68_9BACT</name>
<dbReference type="InterPro" id="IPR000620">
    <property type="entry name" value="EamA_dom"/>
</dbReference>
<accession>A0A2W5FM68</accession>
<evidence type="ECO:0000256" key="1">
    <source>
        <dbReference type="ARBA" id="ARBA00004141"/>
    </source>
</evidence>
<feature type="domain" description="EamA" evidence="6">
    <location>
        <begin position="162"/>
        <end position="288"/>
    </location>
</feature>
<keyword evidence="3 5" id="KW-1133">Transmembrane helix</keyword>
<dbReference type="Pfam" id="PF00892">
    <property type="entry name" value="EamA"/>
    <property type="match status" value="2"/>
</dbReference>
<dbReference type="GO" id="GO:0016020">
    <property type="term" value="C:membrane"/>
    <property type="evidence" value="ECO:0007669"/>
    <property type="project" value="UniProtKB-SubCell"/>
</dbReference>